<dbReference type="InterPro" id="IPR050095">
    <property type="entry name" value="ECF_ABC_transporter_ATP-bd"/>
</dbReference>
<dbReference type="InterPro" id="IPR003439">
    <property type="entry name" value="ABC_transporter-like_ATP-bd"/>
</dbReference>
<accession>A0ABW3BK83</accession>
<comment type="similarity">
    <text evidence="1">Belongs to the ABC transporter superfamily.</text>
</comment>
<sequence>MSPAGAGGARVELADWGWRHSGRNGWSLRGLDLVIEPGERVLLLGASGAGKSTLLHAMAGMTGALGAVSGDEEGKLRVDGGPADAARGSVALVSQDPDTQLVMARSGDDVAFGPENLGLAREEIWARVRGALEEVGFGYGSDRPTAALSGGEKQRLVLAGALAIGPRLLLLDEPTNH</sequence>
<dbReference type="Gene3D" id="3.40.50.300">
    <property type="entry name" value="P-loop containing nucleotide triphosphate hydrolases"/>
    <property type="match status" value="1"/>
</dbReference>
<proteinExistence type="inferred from homology"/>
<dbReference type="InterPro" id="IPR027417">
    <property type="entry name" value="P-loop_NTPase"/>
</dbReference>
<protein>
    <submittedName>
        <fullName evidence="6">ABC transporter ATP-binding protein</fullName>
    </submittedName>
</protein>
<evidence type="ECO:0000256" key="4">
    <source>
        <dbReference type="ARBA" id="ARBA00022840"/>
    </source>
</evidence>
<reference evidence="7" key="1">
    <citation type="journal article" date="2019" name="Int. J. Syst. Evol. Microbiol.">
        <title>The Global Catalogue of Microorganisms (GCM) 10K type strain sequencing project: providing services to taxonomists for standard genome sequencing and annotation.</title>
        <authorList>
            <consortium name="The Broad Institute Genomics Platform"/>
            <consortium name="The Broad Institute Genome Sequencing Center for Infectious Disease"/>
            <person name="Wu L."/>
            <person name="Ma J."/>
        </authorList>
    </citation>
    <scope>NUCLEOTIDE SEQUENCE [LARGE SCALE GENOMIC DNA]</scope>
    <source>
        <strain evidence="7">CCUG 63369</strain>
    </source>
</reference>
<dbReference type="PANTHER" id="PTHR43553">
    <property type="entry name" value="HEAVY METAL TRANSPORTER"/>
    <property type="match status" value="1"/>
</dbReference>
<gene>
    <name evidence="6" type="ORF">ACFQZU_19120</name>
</gene>
<keyword evidence="2" id="KW-0813">Transport</keyword>
<evidence type="ECO:0000313" key="7">
    <source>
        <dbReference type="Proteomes" id="UP001596956"/>
    </source>
</evidence>
<keyword evidence="3" id="KW-0547">Nucleotide-binding</keyword>
<dbReference type="Proteomes" id="UP001596956">
    <property type="component" value="Unassembled WGS sequence"/>
</dbReference>
<organism evidence="6 7">
    <name type="scientific">Streptomonospora algeriensis</name>
    <dbReference type="NCBI Taxonomy" id="995084"/>
    <lineage>
        <taxon>Bacteria</taxon>
        <taxon>Bacillati</taxon>
        <taxon>Actinomycetota</taxon>
        <taxon>Actinomycetes</taxon>
        <taxon>Streptosporangiales</taxon>
        <taxon>Nocardiopsidaceae</taxon>
        <taxon>Streptomonospora</taxon>
    </lineage>
</organism>
<keyword evidence="4 6" id="KW-0067">ATP-binding</keyword>
<dbReference type="Pfam" id="PF00005">
    <property type="entry name" value="ABC_tran"/>
    <property type="match status" value="1"/>
</dbReference>
<dbReference type="InterPro" id="IPR015856">
    <property type="entry name" value="ABC_transpr_CbiO/EcfA_su"/>
</dbReference>
<dbReference type="CDD" id="cd03225">
    <property type="entry name" value="ABC_cobalt_CbiO_domain1"/>
    <property type="match status" value="1"/>
</dbReference>
<feature type="domain" description="ABC transporter" evidence="5">
    <location>
        <begin position="28"/>
        <end position="176"/>
    </location>
</feature>
<dbReference type="EMBL" id="JBHTHR010000883">
    <property type="protein sequence ID" value="MFD0803420.1"/>
    <property type="molecule type" value="Genomic_DNA"/>
</dbReference>
<comment type="caution">
    <text evidence="6">The sequence shown here is derived from an EMBL/GenBank/DDBJ whole genome shotgun (WGS) entry which is preliminary data.</text>
</comment>
<evidence type="ECO:0000313" key="6">
    <source>
        <dbReference type="EMBL" id="MFD0803420.1"/>
    </source>
</evidence>
<evidence type="ECO:0000256" key="3">
    <source>
        <dbReference type="ARBA" id="ARBA00022741"/>
    </source>
</evidence>
<name>A0ABW3BK83_9ACTN</name>
<evidence type="ECO:0000256" key="1">
    <source>
        <dbReference type="ARBA" id="ARBA00005417"/>
    </source>
</evidence>
<dbReference type="GO" id="GO:0005524">
    <property type="term" value="F:ATP binding"/>
    <property type="evidence" value="ECO:0007669"/>
    <property type="project" value="UniProtKB-KW"/>
</dbReference>
<evidence type="ECO:0000259" key="5">
    <source>
        <dbReference type="Pfam" id="PF00005"/>
    </source>
</evidence>
<evidence type="ECO:0000256" key="2">
    <source>
        <dbReference type="ARBA" id="ARBA00022448"/>
    </source>
</evidence>
<dbReference type="PANTHER" id="PTHR43553:SF24">
    <property type="entry name" value="ENERGY-COUPLING FACTOR TRANSPORTER ATP-BINDING PROTEIN ECFA1"/>
    <property type="match status" value="1"/>
</dbReference>
<feature type="non-terminal residue" evidence="6">
    <location>
        <position position="177"/>
    </location>
</feature>
<dbReference type="SUPFAM" id="SSF52540">
    <property type="entry name" value="P-loop containing nucleoside triphosphate hydrolases"/>
    <property type="match status" value="1"/>
</dbReference>
<keyword evidence="7" id="KW-1185">Reference proteome</keyword>